<dbReference type="PANTHER" id="PTHR13593">
    <property type="match status" value="1"/>
</dbReference>
<reference evidence="1" key="1">
    <citation type="submission" date="2022-06" db="EMBL/GenBank/DDBJ databases">
        <title>Genome Sequence of Candolleomyces eurysporus.</title>
        <authorList>
            <person name="Buettner E."/>
        </authorList>
    </citation>
    <scope>NUCLEOTIDE SEQUENCE</scope>
    <source>
        <strain evidence="1">VTCC 930004</strain>
    </source>
</reference>
<dbReference type="PANTHER" id="PTHR13593:SF116">
    <property type="entry name" value="PLC-LIKE PHOSPHODIESTERASE"/>
    <property type="match status" value="1"/>
</dbReference>
<gene>
    <name evidence="1" type="ORF">H1R20_g1451</name>
</gene>
<dbReference type="SUPFAM" id="SSF51695">
    <property type="entry name" value="PLC-like phosphodiesterases"/>
    <property type="match status" value="1"/>
</dbReference>
<dbReference type="InterPro" id="IPR017946">
    <property type="entry name" value="PLC-like_Pdiesterase_TIM-brl"/>
</dbReference>
<dbReference type="OrthoDB" id="1046782at2759"/>
<keyword evidence="2" id="KW-1185">Reference proteome</keyword>
<dbReference type="Gene3D" id="3.20.20.190">
    <property type="entry name" value="Phosphatidylinositol (PI) phosphodiesterase"/>
    <property type="match status" value="1"/>
</dbReference>
<proteinExistence type="predicted"/>
<evidence type="ECO:0008006" key="3">
    <source>
        <dbReference type="Google" id="ProtNLM"/>
    </source>
</evidence>
<dbReference type="Proteomes" id="UP001140091">
    <property type="component" value="Unassembled WGS sequence"/>
</dbReference>
<feature type="non-terminal residue" evidence="1">
    <location>
        <position position="255"/>
    </location>
</feature>
<name>A0A9W8JRJ9_9AGAR</name>
<dbReference type="GO" id="GO:0008081">
    <property type="term" value="F:phosphoric diester hydrolase activity"/>
    <property type="evidence" value="ECO:0007669"/>
    <property type="project" value="InterPro"/>
</dbReference>
<dbReference type="InterPro" id="IPR051057">
    <property type="entry name" value="PI-PLC_domain"/>
</dbReference>
<protein>
    <recommendedName>
        <fullName evidence="3">PLC-like phosphodiesterase</fullName>
    </recommendedName>
</protein>
<dbReference type="PROSITE" id="PS50007">
    <property type="entry name" value="PIPLC_X_DOMAIN"/>
    <property type="match status" value="1"/>
</dbReference>
<sequence>MLNDGIRVFDMRYAYNPGNDTIGFYHSRALLAPTTTLTDVLFGFYYWLEKHPTETVLLSFNHEGNTGTVEDEKLQRMILDIFSAPSGSDDSLASQMKRRFWVQDRGEARIVGQTTGDNVALVYNSETNATAFIEDRYAITLDPNTPSSVDAYITSKFDYTTAHLERAAQQADTADQLFISFASAAHTPDPSGEFTMYPITYALGEDGVRGMNERLLEWFEARRGQGSRYGAIMLDFYDAVPGLIEAFLDVEKVDP</sequence>
<dbReference type="AlphaFoldDB" id="A0A9W8JRJ9"/>
<dbReference type="GO" id="GO:0006629">
    <property type="term" value="P:lipid metabolic process"/>
    <property type="evidence" value="ECO:0007669"/>
    <property type="project" value="InterPro"/>
</dbReference>
<evidence type="ECO:0000313" key="1">
    <source>
        <dbReference type="EMBL" id="KAJ2935643.1"/>
    </source>
</evidence>
<accession>A0A9W8JRJ9</accession>
<comment type="caution">
    <text evidence="1">The sequence shown here is derived from an EMBL/GenBank/DDBJ whole genome shotgun (WGS) entry which is preliminary data.</text>
</comment>
<evidence type="ECO:0000313" key="2">
    <source>
        <dbReference type="Proteomes" id="UP001140091"/>
    </source>
</evidence>
<dbReference type="EMBL" id="JANBPK010000428">
    <property type="protein sequence ID" value="KAJ2935643.1"/>
    <property type="molecule type" value="Genomic_DNA"/>
</dbReference>
<organism evidence="1 2">
    <name type="scientific">Candolleomyces eurysporus</name>
    <dbReference type="NCBI Taxonomy" id="2828524"/>
    <lineage>
        <taxon>Eukaryota</taxon>
        <taxon>Fungi</taxon>
        <taxon>Dikarya</taxon>
        <taxon>Basidiomycota</taxon>
        <taxon>Agaricomycotina</taxon>
        <taxon>Agaricomycetes</taxon>
        <taxon>Agaricomycetidae</taxon>
        <taxon>Agaricales</taxon>
        <taxon>Agaricineae</taxon>
        <taxon>Psathyrellaceae</taxon>
        <taxon>Candolleomyces</taxon>
    </lineage>
</organism>